<dbReference type="InterPro" id="IPR029063">
    <property type="entry name" value="SAM-dependent_MTases_sf"/>
</dbReference>
<dbReference type="Pfam" id="PF08100">
    <property type="entry name" value="Dimerisation"/>
    <property type="match status" value="1"/>
</dbReference>
<dbReference type="InterPro" id="IPR012967">
    <property type="entry name" value="COMT_dimerisation"/>
</dbReference>
<comment type="caution">
    <text evidence="6">The sequence shown here is derived from an EMBL/GenBank/DDBJ whole genome shotgun (WGS) entry which is preliminary data.</text>
</comment>
<gene>
    <name evidence="6" type="ORF">J2Z21_004084</name>
</gene>
<dbReference type="InterPro" id="IPR016461">
    <property type="entry name" value="COMT-like"/>
</dbReference>
<feature type="domain" description="O-methyltransferase C-terminal" evidence="4">
    <location>
        <begin position="113"/>
        <end position="320"/>
    </location>
</feature>
<proteinExistence type="predicted"/>
<organism evidence="6 7">
    <name type="scientific">Streptomyces griseochromogenes</name>
    <dbReference type="NCBI Taxonomy" id="68214"/>
    <lineage>
        <taxon>Bacteria</taxon>
        <taxon>Bacillati</taxon>
        <taxon>Actinomycetota</taxon>
        <taxon>Actinomycetes</taxon>
        <taxon>Kitasatosporales</taxon>
        <taxon>Streptomycetaceae</taxon>
        <taxon>Streptomyces</taxon>
    </lineage>
</organism>
<accession>A0ABS4LUQ1</accession>
<dbReference type="PANTHER" id="PTHR43712">
    <property type="entry name" value="PUTATIVE (AFU_ORTHOLOGUE AFUA_4G14580)-RELATED"/>
    <property type="match status" value="1"/>
</dbReference>
<evidence type="ECO:0000259" key="4">
    <source>
        <dbReference type="Pfam" id="PF00891"/>
    </source>
</evidence>
<evidence type="ECO:0000313" key="7">
    <source>
        <dbReference type="Proteomes" id="UP001519309"/>
    </source>
</evidence>
<evidence type="ECO:0000256" key="1">
    <source>
        <dbReference type="ARBA" id="ARBA00022603"/>
    </source>
</evidence>
<dbReference type="RefSeq" id="WP_159400231.1">
    <property type="nucleotide sequence ID" value="NZ_CP016279.1"/>
</dbReference>
<dbReference type="Pfam" id="PF00891">
    <property type="entry name" value="Methyltransf_2"/>
    <property type="match status" value="1"/>
</dbReference>
<dbReference type="PIRSF" id="PIRSF005739">
    <property type="entry name" value="O-mtase"/>
    <property type="match status" value="1"/>
</dbReference>
<feature type="domain" description="O-methyltransferase dimerisation" evidence="5">
    <location>
        <begin position="17"/>
        <end position="92"/>
    </location>
</feature>
<evidence type="ECO:0000259" key="5">
    <source>
        <dbReference type="Pfam" id="PF08100"/>
    </source>
</evidence>
<evidence type="ECO:0000256" key="2">
    <source>
        <dbReference type="ARBA" id="ARBA00022679"/>
    </source>
</evidence>
<evidence type="ECO:0000313" key="6">
    <source>
        <dbReference type="EMBL" id="MBP2051134.1"/>
    </source>
</evidence>
<dbReference type="InterPro" id="IPR036390">
    <property type="entry name" value="WH_DNA-bd_sf"/>
</dbReference>
<dbReference type="Gene3D" id="1.10.10.10">
    <property type="entry name" value="Winged helix-like DNA-binding domain superfamily/Winged helix DNA-binding domain"/>
    <property type="match status" value="1"/>
</dbReference>
<protein>
    <submittedName>
        <fullName evidence="6">SAM-dependent methyltransferase</fullName>
    </submittedName>
</protein>
<dbReference type="GO" id="GO:0008168">
    <property type="term" value="F:methyltransferase activity"/>
    <property type="evidence" value="ECO:0007669"/>
    <property type="project" value="UniProtKB-KW"/>
</dbReference>
<keyword evidence="7" id="KW-1185">Reference proteome</keyword>
<dbReference type="InterPro" id="IPR036388">
    <property type="entry name" value="WH-like_DNA-bd_sf"/>
</dbReference>
<keyword evidence="3" id="KW-0949">S-adenosyl-L-methionine</keyword>
<keyword evidence="2" id="KW-0808">Transferase</keyword>
<dbReference type="Proteomes" id="UP001519309">
    <property type="component" value="Unassembled WGS sequence"/>
</dbReference>
<keyword evidence="1 6" id="KW-0489">Methyltransferase</keyword>
<dbReference type="SUPFAM" id="SSF46785">
    <property type="entry name" value="Winged helix' DNA-binding domain"/>
    <property type="match status" value="1"/>
</dbReference>
<evidence type="ECO:0000256" key="3">
    <source>
        <dbReference type="ARBA" id="ARBA00022691"/>
    </source>
</evidence>
<dbReference type="PANTHER" id="PTHR43712:SF2">
    <property type="entry name" value="O-METHYLTRANSFERASE CICE"/>
    <property type="match status" value="1"/>
</dbReference>
<name>A0ABS4LUQ1_9ACTN</name>
<sequence length="342" mass="37283">MTADLEAIAEAVAIGRLSNAYAQSKLLHSAVELGVFEVLAAGPADERLLRSEIGLHPRLSGQFLDALVALGLLVKSDGSYTNSTAAQRLLVSGGPDFMGDLCRVAAMRHYPMWGRLTEALRDGEPKSDRAVGPDPFKKLYENPELARKFLAHMDSAHAMVGPQLADLLDWKRYESFVDVGGARGNLAAQIVRAHPHLRGGVFELPAVETVFDEHMKHLGTDASVRFHGGDFFVDPLPEADVVIFGHVLHDWSADRAQTLIERAYPAVRPGGALVIYDQMLDVDHPDLHSLLGSFTVALTTGGTEYSTDEYRSWVEKAGFRVTGLHNIVTIGNDVVLIAVKDR</sequence>
<dbReference type="EMBL" id="JAGGLP010000007">
    <property type="protein sequence ID" value="MBP2051134.1"/>
    <property type="molecule type" value="Genomic_DNA"/>
</dbReference>
<dbReference type="CDD" id="cd02440">
    <property type="entry name" value="AdoMet_MTases"/>
    <property type="match status" value="1"/>
</dbReference>
<reference evidence="6 7" key="1">
    <citation type="submission" date="2021-03" db="EMBL/GenBank/DDBJ databases">
        <title>Genomic Encyclopedia of Type Strains, Phase IV (KMG-IV): sequencing the most valuable type-strain genomes for metagenomic binning, comparative biology and taxonomic classification.</title>
        <authorList>
            <person name="Goeker M."/>
        </authorList>
    </citation>
    <scope>NUCLEOTIDE SEQUENCE [LARGE SCALE GENOMIC DNA]</scope>
    <source>
        <strain evidence="6 7">DSM 40499</strain>
    </source>
</reference>
<dbReference type="PROSITE" id="PS51683">
    <property type="entry name" value="SAM_OMT_II"/>
    <property type="match status" value="1"/>
</dbReference>
<dbReference type="InterPro" id="IPR001077">
    <property type="entry name" value="COMT_C"/>
</dbReference>
<dbReference type="Gene3D" id="3.40.50.150">
    <property type="entry name" value="Vaccinia Virus protein VP39"/>
    <property type="match status" value="1"/>
</dbReference>
<dbReference type="SUPFAM" id="SSF53335">
    <property type="entry name" value="S-adenosyl-L-methionine-dependent methyltransferases"/>
    <property type="match status" value="1"/>
</dbReference>
<dbReference type="GO" id="GO:0032259">
    <property type="term" value="P:methylation"/>
    <property type="evidence" value="ECO:0007669"/>
    <property type="project" value="UniProtKB-KW"/>
</dbReference>